<dbReference type="Pfam" id="PF08241">
    <property type="entry name" value="Methyltransf_11"/>
    <property type="match status" value="1"/>
</dbReference>
<organism evidence="5 6">
    <name type="scientific">Mucor flavus</name>
    <dbReference type="NCBI Taxonomy" id="439312"/>
    <lineage>
        <taxon>Eukaryota</taxon>
        <taxon>Fungi</taxon>
        <taxon>Fungi incertae sedis</taxon>
        <taxon>Mucoromycota</taxon>
        <taxon>Mucoromycotina</taxon>
        <taxon>Mucoromycetes</taxon>
        <taxon>Mucorales</taxon>
        <taxon>Mucorineae</taxon>
        <taxon>Mucoraceae</taxon>
        <taxon>Mucor</taxon>
    </lineage>
</organism>
<name>A0ABP9YZM8_9FUNG</name>
<dbReference type="InterPro" id="IPR013216">
    <property type="entry name" value="Methyltransf_11"/>
</dbReference>
<dbReference type="Gene3D" id="3.40.50.150">
    <property type="entry name" value="Vaccinia Virus protein VP39"/>
    <property type="match status" value="1"/>
</dbReference>
<comment type="similarity">
    <text evidence="1">Belongs to the methyltransferase superfamily.</text>
</comment>
<dbReference type="PANTHER" id="PTHR44942:SF4">
    <property type="entry name" value="METHYLTRANSFERASE TYPE 11 DOMAIN-CONTAINING PROTEIN"/>
    <property type="match status" value="1"/>
</dbReference>
<dbReference type="InterPro" id="IPR029063">
    <property type="entry name" value="SAM-dependent_MTases_sf"/>
</dbReference>
<keyword evidence="3" id="KW-0808">Transferase</keyword>
<comment type="caution">
    <text evidence="5">The sequence shown here is derived from an EMBL/GenBank/DDBJ whole genome shotgun (WGS) entry which is preliminary data.</text>
</comment>
<evidence type="ECO:0000313" key="6">
    <source>
        <dbReference type="Proteomes" id="UP001473302"/>
    </source>
</evidence>
<gene>
    <name evidence="5" type="ORF">MFLAVUS_005762</name>
</gene>
<dbReference type="Proteomes" id="UP001473302">
    <property type="component" value="Unassembled WGS sequence"/>
</dbReference>
<evidence type="ECO:0000256" key="2">
    <source>
        <dbReference type="ARBA" id="ARBA00022603"/>
    </source>
</evidence>
<evidence type="ECO:0000313" key="5">
    <source>
        <dbReference type="EMBL" id="GAA5812311.1"/>
    </source>
</evidence>
<dbReference type="EMBL" id="BAABUK010000012">
    <property type="protein sequence ID" value="GAA5812311.1"/>
    <property type="molecule type" value="Genomic_DNA"/>
</dbReference>
<protein>
    <recommendedName>
        <fullName evidence="4">Methyltransferase type 11 domain-containing protein</fullName>
    </recommendedName>
</protein>
<evidence type="ECO:0000256" key="3">
    <source>
        <dbReference type="ARBA" id="ARBA00022679"/>
    </source>
</evidence>
<dbReference type="InterPro" id="IPR051052">
    <property type="entry name" value="Diverse_substrate_MTase"/>
</dbReference>
<reference evidence="5 6" key="1">
    <citation type="submission" date="2024-04" db="EMBL/GenBank/DDBJ databases">
        <title>genome sequences of Mucor flavus KT1a and Helicostylum pulchrum KT1b strains isolated from the surface of a dry-aged beef.</title>
        <authorList>
            <person name="Toyotome T."/>
            <person name="Hosono M."/>
            <person name="Torimaru M."/>
            <person name="Fukuda K."/>
            <person name="Mikami N."/>
        </authorList>
    </citation>
    <scope>NUCLEOTIDE SEQUENCE [LARGE SCALE GENOMIC DNA]</scope>
    <source>
        <strain evidence="5 6">KT1a</strain>
    </source>
</reference>
<sequence length="237" mass="27768">MSFNRLISTRNYTSIPKIHAVASKGFNLQIDAYDLAAGTGLMTKHLVNAGLHVTAMEPAENMRRKLNEVLPLVPCLPGTSWDILVEDESLDAVVIAQAFHWFDVIQTLRELYRVLKQNGYCILAWNLESERSDWVRNEYEVYDKEVPRFRKMKWRKVFESEEADSLFKLPFQEVKFKNDVYVYKTDIWKRVLSKSYIACLDSNEQQGLEERIESIIEQVPVDDQNRVLFREKEKKKA</sequence>
<feature type="domain" description="Methyltransferase type 11" evidence="4">
    <location>
        <begin position="34"/>
        <end position="123"/>
    </location>
</feature>
<keyword evidence="2" id="KW-0489">Methyltransferase</keyword>
<evidence type="ECO:0000256" key="1">
    <source>
        <dbReference type="ARBA" id="ARBA00008361"/>
    </source>
</evidence>
<proteinExistence type="inferred from homology"/>
<evidence type="ECO:0000259" key="4">
    <source>
        <dbReference type="Pfam" id="PF08241"/>
    </source>
</evidence>
<dbReference type="PANTHER" id="PTHR44942">
    <property type="entry name" value="METHYLTRANSF_11 DOMAIN-CONTAINING PROTEIN"/>
    <property type="match status" value="1"/>
</dbReference>
<keyword evidence="6" id="KW-1185">Reference proteome</keyword>
<dbReference type="CDD" id="cd02440">
    <property type="entry name" value="AdoMet_MTases"/>
    <property type="match status" value="1"/>
</dbReference>
<dbReference type="SUPFAM" id="SSF53335">
    <property type="entry name" value="S-adenosyl-L-methionine-dependent methyltransferases"/>
    <property type="match status" value="1"/>
</dbReference>
<accession>A0ABP9YZM8</accession>